<gene>
    <name evidence="2" type="ORF">Tci_347528</name>
</gene>
<proteinExistence type="predicted"/>
<protein>
    <recommendedName>
        <fullName evidence="3">Xylulose kinase-1</fullName>
    </recommendedName>
</protein>
<evidence type="ECO:0000256" key="1">
    <source>
        <dbReference type="SAM" id="MobiDB-lite"/>
    </source>
</evidence>
<accession>A0A699HBI2</accession>
<name>A0A699HBI2_TANCI</name>
<feature type="region of interest" description="Disordered" evidence="1">
    <location>
        <begin position="142"/>
        <end position="206"/>
    </location>
</feature>
<organism evidence="2">
    <name type="scientific">Tanacetum cinerariifolium</name>
    <name type="common">Dalmatian daisy</name>
    <name type="synonym">Chrysanthemum cinerariifolium</name>
    <dbReference type="NCBI Taxonomy" id="118510"/>
    <lineage>
        <taxon>Eukaryota</taxon>
        <taxon>Viridiplantae</taxon>
        <taxon>Streptophyta</taxon>
        <taxon>Embryophyta</taxon>
        <taxon>Tracheophyta</taxon>
        <taxon>Spermatophyta</taxon>
        <taxon>Magnoliopsida</taxon>
        <taxon>eudicotyledons</taxon>
        <taxon>Gunneridae</taxon>
        <taxon>Pentapetalae</taxon>
        <taxon>asterids</taxon>
        <taxon>campanulids</taxon>
        <taxon>Asterales</taxon>
        <taxon>Asteraceae</taxon>
        <taxon>Asteroideae</taxon>
        <taxon>Anthemideae</taxon>
        <taxon>Anthemidinae</taxon>
        <taxon>Tanacetum</taxon>
    </lineage>
</organism>
<evidence type="ECO:0000313" key="2">
    <source>
        <dbReference type="EMBL" id="GEX75553.1"/>
    </source>
</evidence>
<dbReference type="AlphaFoldDB" id="A0A699HBI2"/>
<feature type="compositionally biased region" description="Polar residues" evidence="1">
    <location>
        <begin position="226"/>
        <end position="236"/>
    </location>
</feature>
<sequence>MAALKFADSHQMIAYLEKYIENANFDEIVDFLNANPIRYALTVCPTVYVPYIEQFWSSVKAKPINEETEIRAKVNGKKIVITESSVWRNLQLNDADEFNDVFNTPSHTKKIFVNMRRQGKDFLGTLTPLFATMLIQPQADMGEGLGQSINPQHSSTTTSPSTIEPILVPSSSQPKKTQKHRKTIRKATKLPQTSRPSEPVADEAVNKKWEDSVVSATSLDAEHDSGTINRNQSTAIPNDLFPQGIGSSGRPRRQETKGTDLLKQGLRVCLNSLMIHHSEELTHIKALEITNLKKRFKKLERKNKSRTLQLKQMVYKARVESFEESLGYQEDASKQGRKILKINQHKEVNTTDVNVVEKEISVVEPVTTASVNVNVASPTTTTVADIIDQEDIILAQTLMAIKSTRLKEKSITPVKVKGKDKISYDAEVAQRIQAELDEEVRLEREKEEEASNAVLIEE</sequence>
<dbReference type="EMBL" id="BKCJ010128006">
    <property type="protein sequence ID" value="GEX75553.1"/>
    <property type="molecule type" value="Genomic_DNA"/>
</dbReference>
<reference evidence="2" key="1">
    <citation type="journal article" date="2019" name="Sci. Rep.">
        <title>Draft genome of Tanacetum cinerariifolium, the natural source of mosquito coil.</title>
        <authorList>
            <person name="Yamashiro T."/>
            <person name="Shiraishi A."/>
            <person name="Satake H."/>
            <person name="Nakayama K."/>
        </authorList>
    </citation>
    <scope>NUCLEOTIDE SEQUENCE</scope>
</reference>
<feature type="region of interest" description="Disordered" evidence="1">
    <location>
        <begin position="223"/>
        <end position="258"/>
    </location>
</feature>
<feature type="compositionally biased region" description="Basic residues" evidence="1">
    <location>
        <begin position="176"/>
        <end position="188"/>
    </location>
</feature>
<comment type="caution">
    <text evidence="2">The sequence shown here is derived from an EMBL/GenBank/DDBJ whole genome shotgun (WGS) entry which is preliminary data.</text>
</comment>
<evidence type="ECO:0008006" key="3">
    <source>
        <dbReference type="Google" id="ProtNLM"/>
    </source>
</evidence>